<dbReference type="EMBL" id="JAUESC010000387">
    <property type="protein sequence ID" value="KAK0575321.1"/>
    <property type="molecule type" value="Genomic_DNA"/>
</dbReference>
<proteinExistence type="predicted"/>
<keyword evidence="4" id="KW-1185">Reference proteome</keyword>
<evidence type="ECO:0000256" key="2">
    <source>
        <dbReference type="SAM" id="MobiDB-lite"/>
    </source>
</evidence>
<evidence type="ECO:0008006" key="5">
    <source>
        <dbReference type="Google" id="ProtNLM"/>
    </source>
</evidence>
<sequence length="292" mass="34041">MSNSELEIMSDDSETEEPSDLNIDETQDDAGSTSKKTRGRTRLQLLHLQKELIQVELNVLRQPIGEPGHKLGQYIGFIVSDSAIAPLTFEDWRYMPKETKIHMYDIIKAKFNINWDLAEDWINKKLSHLWRQRKHRLKKKYEKSSNDKEKLSELINDVGKEQWNLLVEFWNSEKGKRRMDELITNQPDASKNEVFNQVIGEVSPEAHVSTLTYGLGINQSKKNGKRSSHLDTLKMLEDERIQRQTANEKITHLQSELTELKSQLQTMEEMKSQFDQFKSMFEHQFSNSNASS</sequence>
<protein>
    <recommendedName>
        <fullName evidence="5">Transposase</fullName>
    </recommendedName>
</protein>
<dbReference type="Proteomes" id="UP001168877">
    <property type="component" value="Unassembled WGS sequence"/>
</dbReference>
<dbReference type="PANTHER" id="PTHR33499:SF11">
    <property type="entry name" value="NO APICAL MERISTEM-ASSOCIATED C-TERMINAL DOMAIN-CONTAINING PROTEIN"/>
    <property type="match status" value="1"/>
</dbReference>
<keyword evidence="1" id="KW-0175">Coiled coil</keyword>
<dbReference type="AlphaFoldDB" id="A0AA39VCT4"/>
<accession>A0AA39VCT4</accession>
<feature type="compositionally biased region" description="Acidic residues" evidence="2">
    <location>
        <begin position="8"/>
        <end position="28"/>
    </location>
</feature>
<evidence type="ECO:0000256" key="1">
    <source>
        <dbReference type="SAM" id="Coils"/>
    </source>
</evidence>
<gene>
    <name evidence="3" type="ORF">LWI29_037197</name>
</gene>
<organism evidence="3 4">
    <name type="scientific">Acer saccharum</name>
    <name type="common">Sugar maple</name>
    <dbReference type="NCBI Taxonomy" id="4024"/>
    <lineage>
        <taxon>Eukaryota</taxon>
        <taxon>Viridiplantae</taxon>
        <taxon>Streptophyta</taxon>
        <taxon>Embryophyta</taxon>
        <taxon>Tracheophyta</taxon>
        <taxon>Spermatophyta</taxon>
        <taxon>Magnoliopsida</taxon>
        <taxon>eudicotyledons</taxon>
        <taxon>Gunneridae</taxon>
        <taxon>Pentapetalae</taxon>
        <taxon>rosids</taxon>
        <taxon>malvids</taxon>
        <taxon>Sapindales</taxon>
        <taxon>Sapindaceae</taxon>
        <taxon>Hippocastanoideae</taxon>
        <taxon>Acereae</taxon>
        <taxon>Acer</taxon>
    </lineage>
</organism>
<feature type="region of interest" description="Disordered" evidence="2">
    <location>
        <begin position="1"/>
        <end position="38"/>
    </location>
</feature>
<feature type="coiled-coil region" evidence="1">
    <location>
        <begin position="236"/>
        <end position="273"/>
    </location>
</feature>
<comment type="caution">
    <text evidence="3">The sequence shown here is derived from an EMBL/GenBank/DDBJ whole genome shotgun (WGS) entry which is preliminary data.</text>
</comment>
<evidence type="ECO:0000313" key="4">
    <source>
        <dbReference type="Proteomes" id="UP001168877"/>
    </source>
</evidence>
<dbReference type="PANTHER" id="PTHR33499">
    <property type="entry name" value="OS12G0282400 PROTEIN-RELATED"/>
    <property type="match status" value="1"/>
</dbReference>
<reference evidence="3" key="2">
    <citation type="submission" date="2023-06" db="EMBL/GenBank/DDBJ databases">
        <authorList>
            <person name="Swenson N.G."/>
            <person name="Wegrzyn J.L."/>
            <person name="Mcevoy S.L."/>
        </authorList>
    </citation>
    <scope>NUCLEOTIDE SEQUENCE</scope>
    <source>
        <strain evidence="3">NS2018</strain>
        <tissue evidence="3">Leaf</tissue>
    </source>
</reference>
<evidence type="ECO:0000313" key="3">
    <source>
        <dbReference type="EMBL" id="KAK0575321.1"/>
    </source>
</evidence>
<name>A0AA39VCT4_ACESA</name>
<reference evidence="3" key="1">
    <citation type="journal article" date="2022" name="Plant J.">
        <title>Strategies of tolerance reflected in two North American maple genomes.</title>
        <authorList>
            <person name="McEvoy S.L."/>
            <person name="Sezen U.U."/>
            <person name="Trouern-Trend A."/>
            <person name="McMahon S.M."/>
            <person name="Schaberg P.G."/>
            <person name="Yang J."/>
            <person name="Wegrzyn J.L."/>
            <person name="Swenson N.G."/>
        </authorList>
    </citation>
    <scope>NUCLEOTIDE SEQUENCE</scope>
    <source>
        <strain evidence="3">NS2018</strain>
    </source>
</reference>